<organism evidence="7 8">
    <name type="scientific">Mediterraneibacter hominis</name>
    <dbReference type="NCBI Taxonomy" id="2763054"/>
    <lineage>
        <taxon>Bacteria</taxon>
        <taxon>Bacillati</taxon>
        <taxon>Bacillota</taxon>
        <taxon>Clostridia</taxon>
        <taxon>Lachnospirales</taxon>
        <taxon>Lachnospiraceae</taxon>
        <taxon>Mediterraneibacter</taxon>
    </lineage>
</organism>
<dbReference type="EMBL" id="JACOPF010000002">
    <property type="protein sequence ID" value="MBC5689547.1"/>
    <property type="molecule type" value="Genomic_DNA"/>
</dbReference>
<feature type="transmembrane region" description="Helical" evidence="6">
    <location>
        <begin position="299"/>
        <end position="316"/>
    </location>
</feature>
<feature type="transmembrane region" description="Helical" evidence="6">
    <location>
        <begin position="101"/>
        <end position="121"/>
    </location>
</feature>
<dbReference type="RefSeq" id="WP_186876212.1">
    <property type="nucleotide sequence ID" value="NZ_JACOPF010000002.1"/>
</dbReference>
<feature type="transmembrane region" description="Helical" evidence="6">
    <location>
        <begin position="222"/>
        <end position="242"/>
    </location>
</feature>
<feature type="transmembrane region" description="Helical" evidence="6">
    <location>
        <begin position="21"/>
        <end position="41"/>
    </location>
</feature>
<dbReference type="GO" id="GO:0022857">
    <property type="term" value="F:transmembrane transporter activity"/>
    <property type="evidence" value="ECO:0007669"/>
    <property type="project" value="InterPro"/>
</dbReference>
<evidence type="ECO:0000256" key="4">
    <source>
        <dbReference type="ARBA" id="ARBA00022989"/>
    </source>
</evidence>
<keyword evidence="4 6" id="KW-1133">Transmembrane helix</keyword>
<comment type="subcellular location">
    <subcellularLocation>
        <location evidence="1">Cell membrane</location>
        <topology evidence="1">Multi-pass membrane protein</topology>
    </subcellularLocation>
</comment>
<evidence type="ECO:0000256" key="1">
    <source>
        <dbReference type="ARBA" id="ARBA00004651"/>
    </source>
</evidence>
<feature type="transmembrane region" description="Helical" evidence="6">
    <location>
        <begin position="53"/>
        <end position="71"/>
    </location>
</feature>
<reference evidence="7" key="1">
    <citation type="submission" date="2020-08" db="EMBL/GenBank/DDBJ databases">
        <title>Genome public.</title>
        <authorList>
            <person name="Liu C."/>
            <person name="Sun Q."/>
        </authorList>
    </citation>
    <scope>NUCLEOTIDE SEQUENCE</scope>
    <source>
        <strain evidence="7">NSJ-55</strain>
    </source>
</reference>
<dbReference type="GO" id="GO:0005886">
    <property type="term" value="C:plasma membrane"/>
    <property type="evidence" value="ECO:0007669"/>
    <property type="project" value="UniProtKB-SubCell"/>
</dbReference>
<evidence type="ECO:0000256" key="2">
    <source>
        <dbReference type="ARBA" id="ARBA00022475"/>
    </source>
</evidence>
<feature type="transmembrane region" description="Helical" evidence="6">
    <location>
        <begin position="166"/>
        <end position="189"/>
    </location>
</feature>
<evidence type="ECO:0000256" key="6">
    <source>
        <dbReference type="SAM" id="Phobius"/>
    </source>
</evidence>
<dbReference type="Pfam" id="PF02653">
    <property type="entry name" value="BPD_transp_2"/>
    <property type="match status" value="1"/>
</dbReference>
<keyword evidence="8" id="KW-1185">Reference proteome</keyword>
<dbReference type="InterPro" id="IPR001851">
    <property type="entry name" value="ABC_transp_permease"/>
</dbReference>
<keyword evidence="2" id="KW-1003">Cell membrane</keyword>
<evidence type="ECO:0000256" key="5">
    <source>
        <dbReference type="ARBA" id="ARBA00023136"/>
    </source>
</evidence>
<dbReference type="PANTHER" id="PTHR32196">
    <property type="entry name" value="ABC TRANSPORTER PERMEASE PROTEIN YPHD-RELATED-RELATED"/>
    <property type="match status" value="1"/>
</dbReference>
<name>A0A923LK47_9FIRM</name>
<dbReference type="Proteomes" id="UP000652477">
    <property type="component" value="Unassembled WGS sequence"/>
</dbReference>
<accession>A0A923LK47</accession>
<comment type="caution">
    <text evidence="7">The sequence shown here is derived from an EMBL/GenBank/DDBJ whole genome shotgun (WGS) entry which is preliminary data.</text>
</comment>
<evidence type="ECO:0000313" key="8">
    <source>
        <dbReference type="Proteomes" id="UP000652477"/>
    </source>
</evidence>
<feature type="transmembrane region" description="Helical" evidence="6">
    <location>
        <begin position="78"/>
        <end position="95"/>
    </location>
</feature>
<feature type="transmembrane region" description="Helical" evidence="6">
    <location>
        <begin position="128"/>
        <end position="146"/>
    </location>
</feature>
<gene>
    <name evidence="7" type="ORF">H8S37_11515</name>
</gene>
<keyword evidence="3 6" id="KW-0812">Transmembrane</keyword>
<evidence type="ECO:0000313" key="7">
    <source>
        <dbReference type="EMBL" id="MBC5689547.1"/>
    </source>
</evidence>
<sequence>MSIRQYCVDKKNTFINRKDKKFVFISLLVVIAFLLIILFTRPNFFNARNISSILIQCSAVAIMAAGQIYVMVSGGIDLSIPSVMMLSGCIGALVMKNTGSIALGICCIFAVAITAGLFNGVSVAKLKINAFVATMITMLIANGLSLKVTNSSSIPIPQQFTKLFGSYYGPFHANIVAMIICLIILQFLLTKTGFGRCIYAIGTNEKSAESCGIPTSRVKIQVYLISGILSGIAAIALTARLSSSSLSLASDSTSLDVIAAAIIGGASIKGGVGTALGAFVGAFTINGLSNLLVLYGIDYYTIQIIKGFVFIFITYFDTIRSKARREI</sequence>
<proteinExistence type="predicted"/>
<evidence type="ECO:0000256" key="3">
    <source>
        <dbReference type="ARBA" id="ARBA00022692"/>
    </source>
</evidence>
<dbReference type="AlphaFoldDB" id="A0A923LK47"/>
<keyword evidence="5 6" id="KW-0472">Membrane</keyword>
<dbReference type="CDD" id="cd06579">
    <property type="entry name" value="TM_PBP1_transp_AraH_like"/>
    <property type="match status" value="1"/>
</dbReference>
<feature type="transmembrane region" description="Helical" evidence="6">
    <location>
        <begin position="248"/>
        <end position="268"/>
    </location>
</feature>
<protein>
    <submittedName>
        <fullName evidence="7">ABC transporter permease</fullName>
    </submittedName>
</protein>